<dbReference type="OrthoDB" id="9781246at2"/>
<evidence type="ECO:0000256" key="3">
    <source>
        <dbReference type="ARBA" id="ARBA00022741"/>
    </source>
</evidence>
<evidence type="ECO:0000313" key="6">
    <source>
        <dbReference type="EMBL" id="KHD75271.1"/>
    </source>
</evidence>
<evidence type="ECO:0000256" key="4">
    <source>
        <dbReference type="ARBA" id="ARBA00022840"/>
    </source>
</evidence>
<dbReference type="Gene3D" id="3.40.50.300">
    <property type="entry name" value="P-loop containing nucleotide triphosphate hydrolases"/>
    <property type="match status" value="1"/>
</dbReference>
<dbReference type="AlphaFoldDB" id="A0A0A6UIL5"/>
<dbReference type="SUPFAM" id="SSF52540">
    <property type="entry name" value="P-loop containing nucleoside triphosphate hydrolases"/>
    <property type="match status" value="1"/>
</dbReference>
<dbReference type="STRING" id="1869.MB27_23700"/>
<dbReference type="InterPro" id="IPR003593">
    <property type="entry name" value="AAA+_ATPase"/>
</dbReference>
<dbReference type="RefSeq" id="WP_043527763.1">
    <property type="nucleotide sequence ID" value="NZ_BAABKU010000004.1"/>
</dbReference>
<keyword evidence="2" id="KW-0813">Transport</keyword>
<evidence type="ECO:0000313" key="7">
    <source>
        <dbReference type="Proteomes" id="UP000054537"/>
    </source>
</evidence>
<keyword evidence="4" id="KW-0067">ATP-binding</keyword>
<dbReference type="InterPro" id="IPR027417">
    <property type="entry name" value="P-loop_NTPase"/>
</dbReference>
<dbReference type="GO" id="GO:0016887">
    <property type="term" value="F:ATP hydrolysis activity"/>
    <property type="evidence" value="ECO:0007669"/>
    <property type="project" value="InterPro"/>
</dbReference>
<organism evidence="6 7">
    <name type="scientific">Actinoplanes utahensis</name>
    <dbReference type="NCBI Taxonomy" id="1869"/>
    <lineage>
        <taxon>Bacteria</taxon>
        <taxon>Bacillati</taxon>
        <taxon>Actinomycetota</taxon>
        <taxon>Actinomycetes</taxon>
        <taxon>Micromonosporales</taxon>
        <taxon>Micromonosporaceae</taxon>
        <taxon>Actinoplanes</taxon>
    </lineage>
</organism>
<evidence type="ECO:0000256" key="1">
    <source>
        <dbReference type="ARBA" id="ARBA00005417"/>
    </source>
</evidence>
<name>A0A0A6UIL5_ACTUT</name>
<keyword evidence="7" id="KW-1185">Reference proteome</keyword>
<evidence type="ECO:0000259" key="5">
    <source>
        <dbReference type="PROSITE" id="PS50893"/>
    </source>
</evidence>
<dbReference type="EMBL" id="JRTT01000029">
    <property type="protein sequence ID" value="KHD75271.1"/>
    <property type="molecule type" value="Genomic_DNA"/>
</dbReference>
<dbReference type="GO" id="GO:0005524">
    <property type="term" value="F:ATP binding"/>
    <property type="evidence" value="ECO:0007669"/>
    <property type="project" value="UniProtKB-KW"/>
</dbReference>
<dbReference type="InterPro" id="IPR003439">
    <property type="entry name" value="ABC_transporter-like_ATP-bd"/>
</dbReference>
<proteinExistence type="inferred from homology"/>
<keyword evidence="3" id="KW-0547">Nucleotide-binding</keyword>
<protein>
    <submittedName>
        <fullName evidence="6">ABC transporter</fullName>
    </submittedName>
</protein>
<comment type="caution">
    <text evidence="6">The sequence shown here is derived from an EMBL/GenBank/DDBJ whole genome shotgun (WGS) entry which is preliminary data.</text>
</comment>
<dbReference type="PANTHER" id="PTHR43335">
    <property type="entry name" value="ABC TRANSPORTER, ATP-BINDING PROTEIN"/>
    <property type="match status" value="1"/>
</dbReference>
<dbReference type="Proteomes" id="UP000054537">
    <property type="component" value="Unassembled WGS sequence"/>
</dbReference>
<gene>
    <name evidence="6" type="ORF">MB27_23700</name>
</gene>
<accession>A0A0A6UIL5</accession>
<sequence length="299" mass="31406">MITVENLTKTYGTQRAVDDVSFTCEPGTVTGFLGPNGAGKSTTMRMICGLTPPTTGRSAIDGVPYQRLGNPGRHVGVLLDASAQHAGRTGREVLALAAITMGLDTDRVSERLQRVGLNDAAAKRRVRAYSLGMRQRLGLAYALIGDPAVLILDEPANGLDPEGIHWMRGLLRDFADRGGTVLLSSHLLREVEVIADRLVVIGNGRILTQGAKEQLLGAAGTSVRTMDPAALDALLQRMGLTGTRSADGSVLVPSDPQTIGQAAAAAGVVLLELRPAGAGGLEEMFLRLTAGPQPEEVSR</sequence>
<feature type="domain" description="ABC transporter" evidence="5">
    <location>
        <begin position="2"/>
        <end position="228"/>
    </location>
</feature>
<evidence type="ECO:0000256" key="2">
    <source>
        <dbReference type="ARBA" id="ARBA00022448"/>
    </source>
</evidence>
<dbReference type="PROSITE" id="PS50893">
    <property type="entry name" value="ABC_TRANSPORTER_2"/>
    <property type="match status" value="1"/>
</dbReference>
<dbReference type="SMART" id="SM00382">
    <property type="entry name" value="AAA"/>
    <property type="match status" value="1"/>
</dbReference>
<reference evidence="6 7" key="1">
    <citation type="submission" date="2014-10" db="EMBL/GenBank/DDBJ databases">
        <title>Draft genome sequence of Actinoplanes utahensis NRRL 12052.</title>
        <authorList>
            <person name="Velasco-Bucheli B."/>
            <person name="del Cerro C."/>
            <person name="Hormigo D."/>
            <person name="Garcia J.L."/>
            <person name="Acebal C."/>
            <person name="Arroyo M."/>
            <person name="de la Mata I."/>
        </authorList>
    </citation>
    <scope>NUCLEOTIDE SEQUENCE [LARGE SCALE GENOMIC DNA]</scope>
    <source>
        <strain evidence="6 7">NRRL 12052</strain>
    </source>
</reference>
<dbReference type="PANTHER" id="PTHR43335:SF4">
    <property type="entry name" value="ABC TRANSPORTER, ATP-BINDING PROTEIN"/>
    <property type="match status" value="1"/>
</dbReference>
<comment type="similarity">
    <text evidence="1">Belongs to the ABC transporter superfamily.</text>
</comment>
<dbReference type="eggNOG" id="COG1131">
    <property type="taxonomic scope" value="Bacteria"/>
</dbReference>
<dbReference type="Pfam" id="PF00005">
    <property type="entry name" value="ABC_tran"/>
    <property type="match status" value="1"/>
</dbReference>